<reference evidence="7" key="1">
    <citation type="submission" date="2019-01" db="EMBL/GenBank/DDBJ databases">
        <title>Novel insights into expressional regulation of fungal genes during solid-state fermentation.</title>
        <authorList>
            <person name="Shuai Z."/>
            <person name="Qi L."/>
            <person name="Jiu-Xiang W."/>
            <person name="Xu-Zhong L."/>
            <person name="Hao G."/>
            <person name="Cheng-Xi L."/>
            <person name="Lu-Sheng L."/>
            <person name="Xue-Mei L."/>
            <person name="Jia-Xun F."/>
        </authorList>
    </citation>
    <scope>NUCLEOTIDE SEQUENCE</scope>
    <source>
        <strain evidence="7">HP7-1</strain>
    </source>
</reference>
<dbReference type="Pfam" id="PF00172">
    <property type="entry name" value="Zn_clus"/>
    <property type="match status" value="1"/>
</dbReference>
<dbReference type="GO" id="GO:0003677">
    <property type="term" value="F:DNA binding"/>
    <property type="evidence" value="ECO:0007669"/>
    <property type="project" value="UniProtKB-KW"/>
</dbReference>
<dbReference type="PROSITE" id="PS50048">
    <property type="entry name" value="ZN2_CY6_FUNGAL_2"/>
    <property type="match status" value="1"/>
</dbReference>
<dbReference type="RefSeq" id="XP_049971352.1">
    <property type="nucleotide sequence ID" value="XM_050111006.1"/>
</dbReference>
<dbReference type="GO" id="GO:0008270">
    <property type="term" value="F:zinc ion binding"/>
    <property type="evidence" value="ECO:0007669"/>
    <property type="project" value="InterPro"/>
</dbReference>
<dbReference type="SUPFAM" id="SSF57701">
    <property type="entry name" value="Zn2/Cys6 DNA-binding domain"/>
    <property type="match status" value="1"/>
</dbReference>
<evidence type="ECO:0000256" key="3">
    <source>
        <dbReference type="ARBA" id="ARBA00023163"/>
    </source>
</evidence>
<feature type="domain" description="Zn(2)-C6 fungal-type" evidence="6">
    <location>
        <begin position="35"/>
        <end position="69"/>
    </location>
</feature>
<dbReference type="SMART" id="SM00066">
    <property type="entry name" value="GAL4"/>
    <property type="match status" value="1"/>
</dbReference>
<evidence type="ECO:0000313" key="7">
    <source>
        <dbReference type="EMBL" id="QEE82899.1"/>
    </source>
</evidence>
<evidence type="ECO:0000256" key="1">
    <source>
        <dbReference type="ARBA" id="ARBA00023015"/>
    </source>
</evidence>
<accession>A0A6B7KIP7</accession>
<evidence type="ECO:0000256" key="4">
    <source>
        <dbReference type="ARBA" id="ARBA00023242"/>
    </source>
</evidence>
<name>A0A6B7KIP7_PENOX</name>
<keyword evidence="3" id="KW-0804">Transcription</keyword>
<keyword evidence="1" id="KW-0805">Transcription regulation</keyword>
<dbReference type="GO" id="GO:0000981">
    <property type="term" value="F:DNA-binding transcription factor activity, RNA polymerase II-specific"/>
    <property type="evidence" value="ECO:0007669"/>
    <property type="project" value="InterPro"/>
</dbReference>
<protein>
    <submittedName>
        <fullName evidence="7">POX02083</fullName>
    </submittedName>
</protein>
<dbReference type="InterPro" id="IPR001138">
    <property type="entry name" value="Zn2Cys6_DnaBD"/>
</dbReference>
<dbReference type="Gene3D" id="4.10.240.10">
    <property type="entry name" value="Zn(2)-C6 fungal-type DNA-binding domain"/>
    <property type="match status" value="1"/>
</dbReference>
<evidence type="ECO:0000256" key="2">
    <source>
        <dbReference type="ARBA" id="ARBA00023125"/>
    </source>
</evidence>
<dbReference type="PROSITE" id="PS00463">
    <property type="entry name" value="ZN2_CY6_FUNGAL_1"/>
    <property type="match status" value="1"/>
</dbReference>
<dbReference type="EMBL" id="MK389646">
    <property type="protein sequence ID" value="QEE82899.1"/>
    <property type="molecule type" value="mRNA"/>
</dbReference>
<evidence type="ECO:0000259" key="6">
    <source>
        <dbReference type="PROSITE" id="PS50048"/>
    </source>
</evidence>
<keyword evidence="4" id="KW-0539">Nucleus</keyword>
<organism evidence="7">
    <name type="scientific">Penicillium oxalicum</name>
    <dbReference type="NCBI Taxonomy" id="69781"/>
    <lineage>
        <taxon>Eukaryota</taxon>
        <taxon>Fungi</taxon>
        <taxon>Dikarya</taxon>
        <taxon>Ascomycota</taxon>
        <taxon>Pezizomycotina</taxon>
        <taxon>Eurotiomycetes</taxon>
        <taxon>Eurotiomycetidae</taxon>
        <taxon>Eurotiales</taxon>
        <taxon>Aspergillaceae</taxon>
        <taxon>Penicillium</taxon>
    </lineage>
</organism>
<feature type="compositionally biased region" description="Polar residues" evidence="5">
    <location>
        <begin position="245"/>
        <end position="259"/>
    </location>
</feature>
<dbReference type="GeneID" id="74434411"/>
<sequence>MPRSLRSLHHHHELSQTTEFEGKMRNSHRRRVPVACGRCRRRKIKCSGDSGDGQGCSNCRSAGNTDCQFLRVNSLKLTPKASNWPYPPPGSGGIYTTSTTSKSSLLCGANALQLRGGADDYEFSASDSPAFSDRPAMAMESSQCEDSQSSTYSQSPAYVQPGYGSSSNLFDYTTSAWTSKGWESVLGLSRPSHSTIYPDPETSNSMAQSAFSYLIPSHILPSSEASLPVTAAMAEGSSAELTAQDRTLPTPNGLNQQPPSGLPGLAFPPELTPSSSLSAEERNAYWSPRSVLCQDSRSPIITAASNVLFSNSASSASSGPDTSPNSTSVFSSLSMPITTEELISSTLALPTTACSSMPSASYPVQAIENSGDGRAILPSSTWPGPAMSTHAEHSPSHEAYLEKPSTAQRIAGLSDDGAPGLYHYTTSEKCTRAGDIRNAGSVTLMNGGFKYAPPRHSHLSHSPYTLGILSGEMSEYHHAVVEGIHRAPVSPLGGQSGY</sequence>
<keyword evidence="2" id="KW-0238">DNA-binding</keyword>
<dbReference type="AlphaFoldDB" id="A0A6B7KIP7"/>
<feature type="region of interest" description="Disordered" evidence="5">
    <location>
        <begin position="1"/>
        <end position="27"/>
    </location>
</feature>
<dbReference type="CDD" id="cd00067">
    <property type="entry name" value="GAL4"/>
    <property type="match status" value="1"/>
</dbReference>
<proteinExistence type="evidence at transcript level"/>
<dbReference type="KEGG" id="pou:POX_b02089"/>
<feature type="compositionally biased region" description="Basic residues" evidence="5">
    <location>
        <begin position="1"/>
        <end position="12"/>
    </location>
</feature>
<feature type="region of interest" description="Disordered" evidence="5">
    <location>
        <begin position="245"/>
        <end position="279"/>
    </location>
</feature>
<evidence type="ECO:0000256" key="5">
    <source>
        <dbReference type="SAM" id="MobiDB-lite"/>
    </source>
</evidence>
<dbReference type="InterPro" id="IPR036864">
    <property type="entry name" value="Zn2-C6_fun-type_DNA-bd_sf"/>
</dbReference>